<dbReference type="Gene3D" id="3.30.450.20">
    <property type="entry name" value="PAS domain"/>
    <property type="match status" value="1"/>
</dbReference>
<dbReference type="PROSITE" id="PS01124">
    <property type="entry name" value="HTH_ARAC_FAMILY_2"/>
    <property type="match status" value="1"/>
</dbReference>
<dbReference type="PANTHER" id="PTHR46796">
    <property type="entry name" value="HTH-TYPE TRANSCRIPTIONAL ACTIVATOR RHAS-RELATED"/>
    <property type="match status" value="1"/>
</dbReference>
<evidence type="ECO:0000259" key="4">
    <source>
        <dbReference type="PROSITE" id="PS01124"/>
    </source>
</evidence>
<organism evidence="6 7">
    <name type="scientific">Aquisphaera giovannonii</name>
    <dbReference type="NCBI Taxonomy" id="406548"/>
    <lineage>
        <taxon>Bacteria</taxon>
        <taxon>Pseudomonadati</taxon>
        <taxon>Planctomycetota</taxon>
        <taxon>Planctomycetia</taxon>
        <taxon>Isosphaerales</taxon>
        <taxon>Isosphaeraceae</taxon>
        <taxon>Aquisphaera</taxon>
    </lineage>
</organism>
<dbReference type="PANTHER" id="PTHR46796:SF13">
    <property type="entry name" value="HTH-TYPE TRANSCRIPTIONAL ACTIVATOR RHAS"/>
    <property type="match status" value="1"/>
</dbReference>
<dbReference type="InterPro" id="IPR050204">
    <property type="entry name" value="AraC_XylS_family_regulators"/>
</dbReference>
<accession>A0A5B9W535</accession>
<dbReference type="InterPro" id="IPR018060">
    <property type="entry name" value="HTH_AraC"/>
</dbReference>
<name>A0A5B9W535_9BACT</name>
<reference evidence="6 7" key="1">
    <citation type="submission" date="2019-08" db="EMBL/GenBank/DDBJ databases">
        <title>Deep-cultivation of Planctomycetes and their phenomic and genomic characterization uncovers novel biology.</title>
        <authorList>
            <person name="Wiegand S."/>
            <person name="Jogler M."/>
            <person name="Boedeker C."/>
            <person name="Pinto D."/>
            <person name="Vollmers J."/>
            <person name="Rivas-Marin E."/>
            <person name="Kohn T."/>
            <person name="Peeters S.H."/>
            <person name="Heuer A."/>
            <person name="Rast P."/>
            <person name="Oberbeckmann S."/>
            <person name="Bunk B."/>
            <person name="Jeske O."/>
            <person name="Meyerdierks A."/>
            <person name="Storesund J.E."/>
            <person name="Kallscheuer N."/>
            <person name="Luecker S."/>
            <person name="Lage O.M."/>
            <person name="Pohl T."/>
            <person name="Merkel B.J."/>
            <person name="Hornburger P."/>
            <person name="Mueller R.-W."/>
            <person name="Bruemmer F."/>
            <person name="Labrenz M."/>
            <person name="Spormann A.M."/>
            <person name="Op den Camp H."/>
            <person name="Overmann J."/>
            <person name="Amann R."/>
            <person name="Jetten M.S.M."/>
            <person name="Mascher T."/>
            <person name="Medema M.H."/>
            <person name="Devos D.P."/>
            <person name="Kaster A.-K."/>
            <person name="Ovreas L."/>
            <person name="Rohde M."/>
            <person name="Galperin M.Y."/>
            <person name="Jogler C."/>
        </authorList>
    </citation>
    <scope>NUCLEOTIDE SEQUENCE [LARGE SCALE GENOMIC DNA]</scope>
    <source>
        <strain evidence="6 7">OJF2</strain>
    </source>
</reference>
<gene>
    <name evidence="6" type="primary">soxS_1</name>
    <name evidence="6" type="ORF">OJF2_36850</name>
</gene>
<dbReference type="Gene3D" id="1.10.10.60">
    <property type="entry name" value="Homeodomain-like"/>
    <property type="match status" value="1"/>
</dbReference>
<evidence type="ECO:0000256" key="1">
    <source>
        <dbReference type="ARBA" id="ARBA00023015"/>
    </source>
</evidence>
<dbReference type="EMBL" id="CP042997">
    <property type="protein sequence ID" value="QEH35140.1"/>
    <property type="molecule type" value="Genomic_DNA"/>
</dbReference>
<dbReference type="InterPro" id="IPR013656">
    <property type="entry name" value="PAS_4"/>
</dbReference>
<dbReference type="InterPro" id="IPR009057">
    <property type="entry name" value="Homeodomain-like_sf"/>
</dbReference>
<dbReference type="InterPro" id="IPR020449">
    <property type="entry name" value="Tscrpt_reg_AraC-type_HTH"/>
</dbReference>
<dbReference type="GO" id="GO:0003700">
    <property type="term" value="F:DNA-binding transcription factor activity"/>
    <property type="evidence" value="ECO:0007669"/>
    <property type="project" value="InterPro"/>
</dbReference>
<dbReference type="SUPFAM" id="SSF55785">
    <property type="entry name" value="PYP-like sensor domain (PAS domain)"/>
    <property type="match status" value="1"/>
</dbReference>
<sequence>MRTDPAAELFARLAEPFTGEALFDRLDGVVYFVKNERAEYVLVNRTLVERCGASDKSELIGRTAEDLFPAPLGRTYREQDEALIRSGEAISGQLELHLYPGGRTGWCLTNKLPLRDRGGQVVGLVGSSQDLRPPAEAEDGYDDVARAVQFARDRLEERPSVEAMAEVAGLSAYQLDRRIRRLFGLTPGQLLLKLRIDAAAEQLRHTDRPAAQVALSCGYSDQSAFSRQFRRTIGLTPLEYREAYRPGG</sequence>
<dbReference type="GO" id="GO:0043565">
    <property type="term" value="F:sequence-specific DNA binding"/>
    <property type="evidence" value="ECO:0007669"/>
    <property type="project" value="InterPro"/>
</dbReference>
<dbReference type="Pfam" id="PF08448">
    <property type="entry name" value="PAS_4"/>
    <property type="match status" value="1"/>
</dbReference>
<keyword evidence="1" id="KW-0805">Transcription regulation</keyword>
<evidence type="ECO:0000313" key="7">
    <source>
        <dbReference type="Proteomes" id="UP000324233"/>
    </source>
</evidence>
<evidence type="ECO:0000256" key="3">
    <source>
        <dbReference type="ARBA" id="ARBA00023163"/>
    </source>
</evidence>
<keyword evidence="3" id="KW-0804">Transcription</keyword>
<dbReference type="InterPro" id="IPR035965">
    <property type="entry name" value="PAS-like_dom_sf"/>
</dbReference>
<feature type="domain" description="HTH araC/xylS-type" evidence="4">
    <location>
        <begin position="145"/>
        <end position="243"/>
    </location>
</feature>
<dbReference type="KEGG" id="agv:OJF2_36850"/>
<dbReference type="CDD" id="cd00130">
    <property type="entry name" value="PAS"/>
    <property type="match status" value="1"/>
</dbReference>
<keyword evidence="2" id="KW-0238">DNA-binding</keyword>
<keyword evidence="7" id="KW-1185">Reference proteome</keyword>
<evidence type="ECO:0000259" key="5">
    <source>
        <dbReference type="PROSITE" id="PS50113"/>
    </source>
</evidence>
<protein>
    <submittedName>
        <fullName evidence="6">Regulatory protein SoxS</fullName>
    </submittedName>
</protein>
<dbReference type="SUPFAM" id="SSF46689">
    <property type="entry name" value="Homeodomain-like"/>
    <property type="match status" value="2"/>
</dbReference>
<dbReference type="RefSeq" id="WP_148594973.1">
    <property type="nucleotide sequence ID" value="NZ_CP042997.1"/>
</dbReference>
<proteinExistence type="predicted"/>
<dbReference type="Pfam" id="PF12833">
    <property type="entry name" value="HTH_18"/>
    <property type="match status" value="1"/>
</dbReference>
<feature type="domain" description="PAC" evidence="5">
    <location>
        <begin position="90"/>
        <end position="143"/>
    </location>
</feature>
<evidence type="ECO:0000256" key="2">
    <source>
        <dbReference type="ARBA" id="ARBA00023125"/>
    </source>
</evidence>
<dbReference type="SMART" id="SM00342">
    <property type="entry name" value="HTH_ARAC"/>
    <property type="match status" value="1"/>
</dbReference>
<evidence type="ECO:0000313" key="6">
    <source>
        <dbReference type="EMBL" id="QEH35140.1"/>
    </source>
</evidence>
<dbReference type="PROSITE" id="PS50113">
    <property type="entry name" value="PAC"/>
    <property type="match status" value="1"/>
</dbReference>
<dbReference type="Proteomes" id="UP000324233">
    <property type="component" value="Chromosome"/>
</dbReference>
<dbReference type="InterPro" id="IPR000014">
    <property type="entry name" value="PAS"/>
</dbReference>
<dbReference type="InterPro" id="IPR000700">
    <property type="entry name" value="PAS-assoc_C"/>
</dbReference>
<dbReference type="PRINTS" id="PR00032">
    <property type="entry name" value="HTHARAC"/>
</dbReference>
<dbReference type="AlphaFoldDB" id="A0A5B9W535"/>
<dbReference type="OrthoDB" id="273555at2"/>